<accession>A0ABX7BJA1</accession>
<protein>
    <submittedName>
        <fullName evidence="1">Rrf2 family transcriptional regulator</fullName>
    </submittedName>
</protein>
<sequence length="152" mass="16338">MPADQRLSRMLHVLIHMDQSDGPVTSETIAQMLGAHPVVIRRTMAGLRSAGYLTSDKGHGGGWRLGRPLGQISLFDIHQALGSPTIFAIGLANDDPRCLVEQAVNAALDQALTEAEQRLLARFKEVTVADLAEDFADRYARIVGESGPPPAA</sequence>
<evidence type="ECO:0000313" key="2">
    <source>
        <dbReference type="Proteomes" id="UP000595448"/>
    </source>
</evidence>
<dbReference type="Proteomes" id="UP000595448">
    <property type="component" value="Chromosome"/>
</dbReference>
<dbReference type="InterPro" id="IPR036388">
    <property type="entry name" value="WH-like_DNA-bd_sf"/>
</dbReference>
<dbReference type="EMBL" id="CP067977">
    <property type="protein sequence ID" value="QQQ17636.1"/>
    <property type="molecule type" value="Genomic_DNA"/>
</dbReference>
<reference evidence="1 2" key="1">
    <citation type="submission" date="2021-01" db="EMBL/GenBank/DDBJ databases">
        <title>Brevundimonas vitis sp. nov., an bacterium isolated from grape (Vitis vinifera).</title>
        <authorList>
            <person name="Jiang L."/>
            <person name="Lee J."/>
        </authorList>
    </citation>
    <scope>NUCLEOTIDE SEQUENCE [LARGE SCALE GENOMIC DNA]</scope>
    <source>
        <strain evidence="1 2">GRTSA-9</strain>
    </source>
</reference>
<gene>
    <name evidence="1" type="ORF">JIP62_09810</name>
</gene>
<dbReference type="Pfam" id="PF02082">
    <property type="entry name" value="Rrf2"/>
    <property type="match status" value="1"/>
</dbReference>
<keyword evidence="2" id="KW-1185">Reference proteome</keyword>
<dbReference type="RefSeq" id="WP_201102010.1">
    <property type="nucleotide sequence ID" value="NZ_CP067977.1"/>
</dbReference>
<proteinExistence type="predicted"/>
<dbReference type="InterPro" id="IPR036390">
    <property type="entry name" value="WH_DNA-bd_sf"/>
</dbReference>
<dbReference type="PANTHER" id="PTHR33221">
    <property type="entry name" value="WINGED HELIX-TURN-HELIX TRANSCRIPTIONAL REGULATOR, RRF2 FAMILY"/>
    <property type="match status" value="1"/>
</dbReference>
<evidence type="ECO:0000313" key="1">
    <source>
        <dbReference type="EMBL" id="QQQ17636.1"/>
    </source>
</evidence>
<name>A0ABX7BJA1_9CAUL</name>
<dbReference type="Gene3D" id="1.10.10.10">
    <property type="entry name" value="Winged helix-like DNA-binding domain superfamily/Winged helix DNA-binding domain"/>
    <property type="match status" value="1"/>
</dbReference>
<dbReference type="InterPro" id="IPR000944">
    <property type="entry name" value="Tscrpt_reg_Rrf2"/>
</dbReference>
<dbReference type="PROSITE" id="PS51197">
    <property type="entry name" value="HTH_RRF2_2"/>
    <property type="match status" value="1"/>
</dbReference>
<dbReference type="SUPFAM" id="SSF46785">
    <property type="entry name" value="Winged helix' DNA-binding domain"/>
    <property type="match status" value="1"/>
</dbReference>
<dbReference type="PANTHER" id="PTHR33221:SF15">
    <property type="entry name" value="HTH-TYPE TRANSCRIPTIONAL REGULATOR YWGB-RELATED"/>
    <property type="match status" value="1"/>
</dbReference>
<organism evidence="1 2">
    <name type="scientific">Brevundimonas vitisensis</name>
    <dbReference type="NCBI Taxonomy" id="2800818"/>
    <lineage>
        <taxon>Bacteria</taxon>
        <taxon>Pseudomonadati</taxon>
        <taxon>Pseudomonadota</taxon>
        <taxon>Alphaproteobacteria</taxon>
        <taxon>Caulobacterales</taxon>
        <taxon>Caulobacteraceae</taxon>
        <taxon>Brevundimonas</taxon>
    </lineage>
</organism>